<evidence type="ECO:0000256" key="15">
    <source>
        <dbReference type="ARBA" id="ARBA00023316"/>
    </source>
</evidence>
<dbReference type="InterPro" id="IPR036950">
    <property type="entry name" value="PBP_transglycosylase"/>
</dbReference>
<reference evidence="21 22" key="1">
    <citation type="submission" date="2024-09" db="EMBL/GenBank/DDBJ databases">
        <authorList>
            <person name="Sun Q."/>
            <person name="Mori K."/>
        </authorList>
    </citation>
    <scope>NUCLEOTIDE SEQUENCE [LARGE SCALE GENOMIC DNA]</scope>
    <source>
        <strain evidence="21 22">CECT 8300</strain>
    </source>
</reference>
<keyword evidence="18" id="KW-0812">Transmembrane</keyword>
<evidence type="ECO:0000256" key="6">
    <source>
        <dbReference type="ARBA" id="ARBA00022645"/>
    </source>
</evidence>
<comment type="similarity">
    <text evidence="4">In the N-terminal section; belongs to the glycosyltransferase 51 family.</text>
</comment>
<dbReference type="Gene3D" id="1.10.3810.10">
    <property type="entry name" value="Biosynthetic peptidoglycan transglycosylase-like"/>
    <property type="match status" value="1"/>
</dbReference>
<sequence length="751" mass="85040">MTLIKRVLNNKWVKWTLICFTAVLVFFIGLYISIYLGFFGKVPTATELSFIKQEEATQVLDQDEKLIGKYYIYDRQPLHFEDFPKHLIDALVATEDVRFFEHDGIDNVSLMRVFVKSILLQDKSAGGGSTITLQLAKNLYGRRNYKFFSMVINKFREAIIAKRIENIYSKKEILTMYFNTVPFSDNTYGIESAARKFFNKPAFELTKDEAATLVGSLKANNYYNPRLNPERSADRRNVVLNQMVRYGNMPQDSADYYSEKPLGLDYKSFNHDLGIAPYFRAQVKKELAAILDSIKKPNGDSYDLYRDGLIVHTTLDIGMQQMAEDAMKEHLAVLQNNFEASYGNRAPWKNNKKLIEGALKRLPLYKKYKEAGLSESQIHDSLAVKRETELFQWKGDTIQNISVLDSLQHYLKFLNTGMLSIAPKTGAIRTYVGGIDYRYFKYDHISQSERQVGSTFKPFVYTAAIENGMEPCTYFSLAEVTYSNYNGWTPSNSGGENEDEHLNYNLEMALSNSVNTIAVKVLNEVGIPKVLEQAKKMGINKALPNLPSIALGVAEINLKELTGAYASYVNNSKPVTPYAITKVTDRNGRVIAEFEPEVAEPAFKDYTRQVMLEIMQSTVNKGTASRLRTAYGLRNDIAGKTGTTQDNKDGWFVGITPNLVTVTWVGNDNQAIGFRTTGLGQGANSALPIFAKFYSKLNEDSTYNGITKSRFEAPADQVISDLDCNEEKRDGFFKRIFSSKKKKRKFKGNKD</sequence>
<evidence type="ECO:0000256" key="5">
    <source>
        <dbReference type="ARBA" id="ARBA00022475"/>
    </source>
</evidence>
<evidence type="ECO:0000256" key="3">
    <source>
        <dbReference type="ARBA" id="ARBA00007090"/>
    </source>
</evidence>
<comment type="catalytic activity">
    <reaction evidence="16">
        <text>Preferential cleavage: (Ac)2-L-Lys-D-Ala-|-D-Ala. Also transpeptidation of peptidyl-alanyl moieties that are N-acyl substituents of D-alanine.</text>
        <dbReference type="EC" id="3.4.16.4"/>
    </reaction>
</comment>
<evidence type="ECO:0000256" key="14">
    <source>
        <dbReference type="ARBA" id="ARBA00023268"/>
    </source>
</evidence>
<keyword evidence="11" id="KW-0133">Cell shape</keyword>
<evidence type="ECO:0000313" key="22">
    <source>
        <dbReference type="Proteomes" id="UP001589590"/>
    </source>
</evidence>
<evidence type="ECO:0000256" key="8">
    <source>
        <dbReference type="ARBA" id="ARBA00022676"/>
    </source>
</evidence>
<keyword evidence="12" id="KW-0573">Peptidoglycan synthesis</keyword>
<comment type="catalytic activity">
    <reaction evidence="17">
        <text>[GlcNAc-(1-&gt;4)-Mur2Ac(oyl-L-Ala-gamma-D-Glu-L-Lys-D-Ala-D-Ala)](n)-di-trans,octa-cis-undecaprenyl diphosphate + beta-D-GlcNAc-(1-&gt;4)-Mur2Ac(oyl-L-Ala-gamma-D-Glu-L-Lys-D-Ala-D-Ala)-di-trans,octa-cis-undecaprenyl diphosphate = [GlcNAc-(1-&gt;4)-Mur2Ac(oyl-L-Ala-gamma-D-Glu-L-Lys-D-Ala-D-Ala)](n+1)-di-trans,octa-cis-undecaprenyl diphosphate + di-trans,octa-cis-undecaprenyl diphosphate + H(+)</text>
        <dbReference type="Rhea" id="RHEA:23708"/>
        <dbReference type="Rhea" id="RHEA-COMP:9602"/>
        <dbReference type="Rhea" id="RHEA-COMP:9603"/>
        <dbReference type="ChEBI" id="CHEBI:15378"/>
        <dbReference type="ChEBI" id="CHEBI:58405"/>
        <dbReference type="ChEBI" id="CHEBI:60033"/>
        <dbReference type="ChEBI" id="CHEBI:78435"/>
        <dbReference type="EC" id="2.4.99.28"/>
    </reaction>
</comment>
<evidence type="ECO:0000256" key="2">
    <source>
        <dbReference type="ARBA" id="ARBA00004752"/>
    </source>
</evidence>
<keyword evidence="8" id="KW-0328">Glycosyltransferase</keyword>
<gene>
    <name evidence="21" type="ORF">ACFFU1_00665</name>
</gene>
<evidence type="ECO:0000256" key="11">
    <source>
        <dbReference type="ARBA" id="ARBA00022960"/>
    </source>
</evidence>
<dbReference type="SUPFAM" id="SSF56601">
    <property type="entry name" value="beta-lactamase/transpeptidase-like"/>
    <property type="match status" value="1"/>
</dbReference>
<evidence type="ECO:0000313" key="21">
    <source>
        <dbReference type="EMBL" id="MFB9103391.1"/>
    </source>
</evidence>
<evidence type="ECO:0000259" key="20">
    <source>
        <dbReference type="Pfam" id="PF00912"/>
    </source>
</evidence>
<keyword evidence="9" id="KW-0808">Transferase</keyword>
<comment type="similarity">
    <text evidence="3">In the C-terminal section; belongs to the transpeptidase family.</text>
</comment>
<keyword evidence="5" id="KW-1003">Cell membrane</keyword>
<keyword evidence="13 18" id="KW-0472">Membrane</keyword>
<evidence type="ECO:0000256" key="13">
    <source>
        <dbReference type="ARBA" id="ARBA00023136"/>
    </source>
</evidence>
<proteinExistence type="inferred from homology"/>
<evidence type="ECO:0000259" key="19">
    <source>
        <dbReference type="Pfam" id="PF00905"/>
    </source>
</evidence>
<feature type="domain" description="Penicillin-binding protein transpeptidase" evidence="19">
    <location>
        <begin position="422"/>
        <end position="658"/>
    </location>
</feature>
<dbReference type="Proteomes" id="UP001589590">
    <property type="component" value="Unassembled WGS sequence"/>
</dbReference>
<comment type="subcellular location">
    <subcellularLocation>
        <location evidence="1">Cell membrane</location>
    </subcellularLocation>
</comment>
<dbReference type="InterPro" id="IPR012338">
    <property type="entry name" value="Beta-lactam/transpept-like"/>
</dbReference>
<keyword evidence="10" id="KW-0378">Hydrolase</keyword>
<keyword evidence="7" id="KW-0645">Protease</keyword>
<evidence type="ECO:0000256" key="18">
    <source>
        <dbReference type="SAM" id="Phobius"/>
    </source>
</evidence>
<accession>A0ABV5GW02</accession>
<evidence type="ECO:0000256" key="1">
    <source>
        <dbReference type="ARBA" id="ARBA00004236"/>
    </source>
</evidence>
<keyword evidence="15" id="KW-0961">Cell wall biogenesis/degradation</keyword>
<dbReference type="PANTHER" id="PTHR32282:SF11">
    <property type="entry name" value="PENICILLIN-BINDING PROTEIN 1B"/>
    <property type="match status" value="1"/>
</dbReference>
<keyword evidence="14" id="KW-0511">Multifunctional enzyme</keyword>
<evidence type="ECO:0000256" key="17">
    <source>
        <dbReference type="ARBA" id="ARBA00049902"/>
    </source>
</evidence>
<evidence type="ECO:0000256" key="4">
    <source>
        <dbReference type="ARBA" id="ARBA00007739"/>
    </source>
</evidence>
<evidence type="ECO:0000256" key="7">
    <source>
        <dbReference type="ARBA" id="ARBA00022670"/>
    </source>
</evidence>
<dbReference type="Pfam" id="PF00912">
    <property type="entry name" value="Transgly"/>
    <property type="match status" value="1"/>
</dbReference>
<evidence type="ECO:0000256" key="16">
    <source>
        <dbReference type="ARBA" id="ARBA00034000"/>
    </source>
</evidence>
<dbReference type="InterPro" id="IPR001264">
    <property type="entry name" value="Glyco_trans_51"/>
</dbReference>
<dbReference type="SUPFAM" id="SSF53955">
    <property type="entry name" value="Lysozyme-like"/>
    <property type="match status" value="1"/>
</dbReference>
<feature type="transmembrane region" description="Helical" evidence="18">
    <location>
        <begin position="12"/>
        <end position="38"/>
    </location>
</feature>
<dbReference type="InterPro" id="IPR001460">
    <property type="entry name" value="PCN-bd_Tpept"/>
</dbReference>
<dbReference type="InterPro" id="IPR023346">
    <property type="entry name" value="Lysozyme-like_dom_sf"/>
</dbReference>
<evidence type="ECO:0000256" key="9">
    <source>
        <dbReference type="ARBA" id="ARBA00022679"/>
    </source>
</evidence>
<dbReference type="PANTHER" id="PTHR32282">
    <property type="entry name" value="BINDING PROTEIN TRANSPEPTIDASE, PUTATIVE-RELATED"/>
    <property type="match status" value="1"/>
</dbReference>
<dbReference type="Pfam" id="PF00905">
    <property type="entry name" value="Transpeptidase"/>
    <property type="match status" value="1"/>
</dbReference>
<protein>
    <submittedName>
        <fullName evidence="21">Penicillin-binding protein 1A</fullName>
    </submittedName>
</protein>
<evidence type="ECO:0000256" key="12">
    <source>
        <dbReference type="ARBA" id="ARBA00022984"/>
    </source>
</evidence>
<comment type="pathway">
    <text evidence="2">Cell wall biogenesis; peptidoglycan biosynthesis.</text>
</comment>
<keyword evidence="6" id="KW-0121">Carboxypeptidase</keyword>
<comment type="caution">
    <text evidence="21">The sequence shown here is derived from an EMBL/GenBank/DDBJ whole genome shotgun (WGS) entry which is preliminary data.</text>
</comment>
<organism evidence="21 22">
    <name type="scientific">Algibacter miyuki</name>
    <dbReference type="NCBI Taxonomy" id="1306933"/>
    <lineage>
        <taxon>Bacteria</taxon>
        <taxon>Pseudomonadati</taxon>
        <taxon>Bacteroidota</taxon>
        <taxon>Flavobacteriia</taxon>
        <taxon>Flavobacteriales</taxon>
        <taxon>Flavobacteriaceae</taxon>
        <taxon>Algibacter</taxon>
    </lineage>
</organism>
<keyword evidence="22" id="KW-1185">Reference proteome</keyword>
<dbReference type="RefSeq" id="WP_290268901.1">
    <property type="nucleotide sequence ID" value="NZ_JAUFQP010000007.1"/>
</dbReference>
<keyword evidence="18" id="KW-1133">Transmembrane helix</keyword>
<name>A0ABV5GW02_9FLAO</name>
<dbReference type="InterPro" id="IPR050396">
    <property type="entry name" value="Glycosyltr_51/Transpeptidase"/>
</dbReference>
<evidence type="ECO:0000256" key="10">
    <source>
        <dbReference type="ARBA" id="ARBA00022801"/>
    </source>
</evidence>
<dbReference type="EMBL" id="JBHMFA010000001">
    <property type="protein sequence ID" value="MFB9103391.1"/>
    <property type="molecule type" value="Genomic_DNA"/>
</dbReference>
<dbReference type="Gene3D" id="3.40.710.10">
    <property type="entry name" value="DD-peptidase/beta-lactamase superfamily"/>
    <property type="match status" value="1"/>
</dbReference>
<feature type="domain" description="Glycosyl transferase family 51" evidence="20">
    <location>
        <begin position="67"/>
        <end position="243"/>
    </location>
</feature>